<organism evidence="2 3">
    <name type="scientific">Comamonas avium</name>
    <dbReference type="NCBI Taxonomy" id="2762231"/>
    <lineage>
        <taxon>Bacteria</taxon>
        <taxon>Pseudomonadati</taxon>
        <taxon>Pseudomonadota</taxon>
        <taxon>Betaproteobacteria</taxon>
        <taxon>Burkholderiales</taxon>
        <taxon>Comamonadaceae</taxon>
        <taxon>Comamonas</taxon>
    </lineage>
</organism>
<name>A0ABR8SDK8_9BURK</name>
<dbReference type="Pfam" id="PF13487">
    <property type="entry name" value="HD_5"/>
    <property type="match status" value="1"/>
</dbReference>
<gene>
    <name evidence="2" type="ORF">H9646_13875</name>
</gene>
<dbReference type="RefSeq" id="WP_191723955.1">
    <property type="nucleotide sequence ID" value="NZ_JACSQK010000006.1"/>
</dbReference>
<dbReference type="PANTHER" id="PTHR43155:SF2">
    <property type="entry name" value="CYCLIC DI-GMP PHOSPHODIESTERASE PA4108"/>
    <property type="match status" value="1"/>
</dbReference>
<dbReference type="Gene3D" id="1.10.3210.10">
    <property type="entry name" value="Hypothetical protein af1432"/>
    <property type="match status" value="1"/>
</dbReference>
<sequence>MNLPTTGDSETPLDPSALSNDAHYLRAVTAMAESQVVVAESAIYSESGIKLLDKGVRIDSRLYERLIQHRLAGEVDDQLSTSDAVDIHCIAAQVQRLSDSTMLGRQLAQWLGDRHPRLVQVVQHMKWPQRASFKMTVMRHQLPQLFEHSVLMMMVAVSLALQEEMSQDDCAELAAAALLHDIGMLYMPPGWENVQHKLTLNERKQLAVHSITAMLVVQSTQAYSRRAEDAVLEHHERLDGSGYPGHTKGDAISLWGRILMLAEVVSAFYGKFSDMPAQRLSLVLRMNHNRFDHRLTQHVHALLSHEQPADSAQPLALAHSSAQVRQVVAMLAAVMQHWAVCKRKFPEKWQTLASGRAGVYVDLRMQALEKSLAESGSHPRQQADWLKMFEEDPSSMAELVLINKEALWQAESCVQTCMRRWPQLLQPSDVLAEALNDWLVNCRSVFGKEVAGVPAAQVVEATENLSQN</sequence>
<dbReference type="Proteomes" id="UP000634919">
    <property type="component" value="Unassembled WGS sequence"/>
</dbReference>
<dbReference type="SUPFAM" id="SSF109604">
    <property type="entry name" value="HD-domain/PDEase-like"/>
    <property type="match status" value="1"/>
</dbReference>
<dbReference type="InterPro" id="IPR003607">
    <property type="entry name" value="HD/PDEase_dom"/>
</dbReference>
<dbReference type="EMBL" id="JACSQK010000006">
    <property type="protein sequence ID" value="MBD7961561.1"/>
    <property type="molecule type" value="Genomic_DNA"/>
</dbReference>
<feature type="domain" description="HD-GYP" evidence="1">
    <location>
        <begin position="119"/>
        <end position="319"/>
    </location>
</feature>
<evidence type="ECO:0000313" key="3">
    <source>
        <dbReference type="Proteomes" id="UP000634919"/>
    </source>
</evidence>
<proteinExistence type="predicted"/>
<dbReference type="PANTHER" id="PTHR43155">
    <property type="entry name" value="CYCLIC DI-GMP PHOSPHODIESTERASE PA4108-RELATED"/>
    <property type="match status" value="1"/>
</dbReference>
<comment type="caution">
    <text evidence="2">The sequence shown here is derived from an EMBL/GenBank/DDBJ whole genome shotgun (WGS) entry which is preliminary data.</text>
</comment>
<dbReference type="PROSITE" id="PS51832">
    <property type="entry name" value="HD_GYP"/>
    <property type="match status" value="1"/>
</dbReference>
<dbReference type="InterPro" id="IPR037522">
    <property type="entry name" value="HD_GYP_dom"/>
</dbReference>
<evidence type="ECO:0000259" key="1">
    <source>
        <dbReference type="PROSITE" id="PS51832"/>
    </source>
</evidence>
<reference evidence="2 3" key="1">
    <citation type="submission" date="2020-08" db="EMBL/GenBank/DDBJ databases">
        <title>A Genomic Blueprint of the Chicken Gut Microbiome.</title>
        <authorList>
            <person name="Gilroy R."/>
            <person name="Ravi A."/>
            <person name="Getino M."/>
            <person name="Pursley I."/>
            <person name="Horton D.L."/>
            <person name="Alikhan N.-F."/>
            <person name="Baker D."/>
            <person name="Gharbi K."/>
            <person name="Hall N."/>
            <person name="Watson M."/>
            <person name="Adriaenssens E.M."/>
            <person name="Foster-Nyarko E."/>
            <person name="Jarju S."/>
            <person name="Secka A."/>
            <person name="Antonio M."/>
            <person name="Oren A."/>
            <person name="Chaudhuri R."/>
            <person name="La Ragione R.M."/>
            <person name="Hildebrand F."/>
            <person name="Pallen M.J."/>
        </authorList>
    </citation>
    <scope>NUCLEOTIDE SEQUENCE [LARGE SCALE GENOMIC DNA]</scope>
    <source>
        <strain evidence="2 3">Sa2CVA6</strain>
    </source>
</reference>
<protein>
    <submittedName>
        <fullName evidence="2">HD domain-containing protein</fullName>
    </submittedName>
</protein>
<keyword evidence="3" id="KW-1185">Reference proteome</keyword>
<evidence type="ECO:0000313" key="2">
    <source>
        <dbReference type="EMBL" id="MBD7961561.1"/>
    </source>
</evidence>
<accession>A0ABR8SDK8</accession>
<dbReference type="CDD" id="cd00077">
    <property type="entry name" value="HDc"/>
    <property type="match status" value="1"/>
</dbReference>